<keyword evidence="3" id="KW-1185">Reference proteome</keyword>
<evidence type="ECO:0000313" key="3">
    <source>
        <dbReference type="Proteomes" id="UP000078459"/>
    </source>
</evidence>
<dbReference type="PANTHER" id="PTHR43861">
    <property type="entry name" value="TRANS-ACONITATE 2-METHYLTRANSFERASE-RELATED"/>
    <property type="match status" value="1"/>
</dbReference>
<dbReference type="RefSeq" id="WP_068823366.1">
    <property type="nucleotide sequence ID" value="NZ_LWHJ01000030.1"/>
</dbReference>
<name>A0A179DCF0_9SPHI</name>
<gene>
    <name evidence="2" type="ORF">A5893_14365</name>
</gene>
<dbReference type="EMBL" id="LWHJ01000030">
    <property type="protein sequence ID" value="OAQ38594.1"/>
    <property type="molecule type" value="Genomic_DNA"/>
</dbReference>
<organism evidence="2 3">
    <name type="scientific">Pedobacter psychrophilus</name>
    <dbReference type="NCBI Taxonomy" id="1826909"/>
    <lineage>
        <taxon>Bacteria</taxon>
        <taxon>Pseudomonadati</taxon>
        <taxon>Bacteroidota</taxon>
        <taxon>Sphingobacteriia</taxon>
        <taxon>Sphingobacteriales</taxon>
        <taxon>Sphingobacteriaceae</taxon>
        <taxon>Pedobacter</taxon>
    </lineage>
</organism>
<dbReference type="Gene3D" id="3.40.50.150">
    <property type="entry name" value="Vaccinia Virus protein VP39"/>
    <property type="match status" value="1"/>
</dbReference>
<dbReference type="AlphaFoldDB" id="A0A179DCF0"/>
<protein>
    <recommendedName>
        <fullName evidence="4">Methyltransferase type 11 domain-containing protein</fullName>
    </recommendedName>
</protein>
<dbReference type="PANTHER" id="PTHR43861:SF3">
    <property type="entry name" value="PUTATIVE (AFU_ORTHOLOGUE AFUA_2G14390)-RELATED"/>
    <property type="match status" value="1"/>
</dbReference>
<comment type="caution">
    <text evidence="2">The sequence shown here is derived from an EMBL/GenBank/DDBJ whole genome shotgun (WGS) entry which is preliminary data.</text>
</comment>
<sequence>MIKTKNSYDLDYFKSVYQTYVGENHQDSYLIKLSSFYMYNYFLVNGIDLKEKKILDFGCGLGHITKSINADCFDISSYCQEKLIKEGRKVFKGEEQISENYYDIILCNHSFEHYLYPTSALENFKKYLKKDGILCLVLPIDKIQDKTIKHQDVHKHFYSWNFQNISNLLIEYSFEIIHQELVYGPTGLKKLNDLDLIRKLGKWRRIFKSQLTLAKNT</sequence>
<evidence type="ECO:0000313" key="2">
    <source>
        <dbReference type="EMBL" id="OAQ38594.1"/>
    </source>
</evidence>
<dbReference type="SUPFAM" id="SSF53335">
    <property type="entry name" value="S-adenosyl-L-methionine-dependent methyltransferases"/>
    <property type="match status" value="1"/>
</dbReference>
<dbReference type="CDD" id="cd02440">
    <property type="entry name" value="AdoMet_MTases"/>
    <property type="match status" value="1"/>
</dbReference>
<dbReference type="InterPro" id="IPR029063">
    <property type="entry name" value="SAM-dependent_MTases_sf"/>
</dbReference>
<reference evidence="2 3" key="2">
    <citation type="submission" date="2016-06" db="EMBL/GenBank/DDBJ databases">
        <title>Pedobacter psychrophilus sp. nov., isolated from Antarctic fragmentary rock.</title>
        <authorList>
            <person name="Svec P."/>
        </authorList>
    </citation>
    <scope>NUCLEOTIDE SEQUENCE [LARGE SCALE GENOMIC DNA]</scope>
    <source>
        <strain evidence="2 3">CCM 8644</strain>
    </source>
</reference>
<reference evidence="2 3" key="1">
    <citation type="submission" date="2016-04" db="EMBL/GenBank/DDBJ databases">
        <authorList>
            <person name="Evans L.H."/>
            <person name="Alamgir A."/>
            <person name="Owens N."/>
            <person name="Weber N.D."/>
            <person name="Virtaneva K."/>
            <person name="Barbian K."/>
            <person name="Babar A."/>
            <person name="Rosenke K."/>
        </authorList>
    </citation>
    <scope>NUCLEOTIDE SEQUENCE [LARGE SCALE GENOMIC DNA]</scope>
    <source>
        <strain evidence="2 3">CCM 8644</strain>
    </source>
</reference>
<proteinExistence type="predicted"/>
<keyword evidence="1" id="KW-0808">Transferase</keyword>
<accession>A0A179DCF0</accession>
<evidence type="ECO:0008006" key="4">
    <source>
        <dbReference type="Google" id="ProtNLM"/>
    </source>
</evidence>
<dbReference type="Pfam" id="PF13489">
    <property type="entry name" value="Methyltransf_23"/>
    <property type="match status" value="1"/>
</dbReference>
<dbReference type="STRING" id="1826909.A5893_14365"/>
<dbReference type="GO" id="GO:0016740">
    <property type="term" value="F:transferase activity"/>
    <property type="evidence" value="ECO:0007669"/>
    <property type="project" value="UniProtKB-KW"/>
</dbReference>
<evidence type="ECO:0000256" key="1">
    <source>
        <dbReference type="ARBA" id="ARBA00022679"/>
    </source>
</evidence>
<dbReference type="Proteomes" id="UP000078459">
    <property type="component" value="Unassembled WGS sequence"/>
</dbReference>
<dbReference type="OrthoDB" id="9791837at2"/>